<keyword evidence="5 7" id="KW-0472">Membrane</keyword>
<feature type="transmembrane region" description="Helical" evidence="7">
    <location>
        <begin position="172"/>
        <end position="193"/>
    </location>
</feature>
<dbReference type="EMBL" id="JACNEP010000007">
    <property type="protein sequence ID" value="MBC3766304.1"/>
    <property type="molecule type" value="Genomic_DNA"/>
</dbReference>
<dbReference type="RefSeq" id="WP_186506832.1">
    <property type="nucleotide sequence ID" value="NZ_JACNEP010000007.1"/>
</dbReference>
<gene>
    <name evidence="10" type="ORF">H8B19_10465</name>
</gene>
<evidence type="ECO:0000256" key="6">
    <source>
        <dbReference type="SAM" id="Coils"/>
    </source>
</evidence>
<keyword evidence="6" id="KW-0175">Coiled coil</keyword>
<keyword evidence="11" id="KW-1185">Reference proteome</keyword>
<sequence>MLKRILLLSLCVFSLPLFAQDSTPPNDANGLQGESKYIKDDLTIFMHAGPGREFRIIGTIDAGSKVILLQTDDEKGFAEIQDERNRTGWVVDSNVTDKRSMREILPETVKQLNEAQLALQNTDQRITDLNQQISDLTMSNQQLQQRYDTLNDTYKLLQKQQQVQDQSSQKEWFTRGGIVAFGGVILGIILTYIPKRKRRSDNWM</sequence>
<evidence type="ECO:0000256" key="8">
    <source>
        <dbReference type="SAM" id="SignalP"/>
    </source>
</evidence>
<reference evidence="10" key="1">
    <citation type="journal article" date="2018" name="Int. J. Syst. Evol. Microbiol.">
        <title>Neptunicella marina gen. nov., sp. nov., isolated from surface seawater.</title>
        <authorList>
            <person name="Liu X."/>
            <person name="Lai Q."/>
            <person name="Du Y."/>
            <person name="Zhang X."/>
            <person name="Liu Z."/>
            <person name="Sun F."/>
            <person name="Shao Z."/>
        </authorList>
    </citation>
    <scope>NUCLEOTIDE SEQUENCE</scope>
    <source>
        <strain evidence="10">S27-2</strain>
    </source>
</reference>
<evidence type="ECO:0000256" key="4">
    <source>
        <dbReference type="ARBA" id="ARBA00022989"/>
    </source>
</evidence>
<evidence type="ECO:0000256" key="1">
    <source>
        <dbReference type="ARBA" id="ARBA00004167"/>
    </source>
</evidence>
<keyword evidence="3 8" id="KW-0732">Signal</keyword>
<dbReference type="NCBIfam" id="TIGR04211">
    <property type="entry name" value="SH3_and_anchor"/>
    <property type="match status" value="1"/>
</dbReference>
<evidence type="ECO:0000313" key="10">
    <source>
        <dbReference type="EMBL" id="MBC3766304.1"/>
    </source>
</evidence>
<evidence type="ECO:0000256" key="7">
    <source>
        <dbReference type="SAM" id="Phobius"/>
    </source>
</evidence>
<dbReference type="InterPro" id="IPR016476">
    <property type="entry name" value="SH3_dom_pro"/>
</dbReference>
<evidence type="ECO:0000256" key="3">
    <source>
        <dbReference type="ARBA" id="ARBA00022729"/>
    </source>
</evidence>
<dbReference type="InterPro" id="IPR003646">
    <property type="entry name" value="SH3-like_bac-type"/>
</dbReference>
<dbReference type="Pfam" id="PF08239">
    <property type="entry name" value="SH3_3"/>
    <property type="match status" value="1"/>
</dbReference>
<dbReference type="PIRSF" id="PIRSF006158">
    <property type="entry name" value="UCP006158_SH3"/>
    <property type="match status" value="1"/>
</dbReference>
<dbReference type="Gene3D" id="2.30.30.40">
    <property type="entry name" value="SH3 Domains"/>
    <property type="match status" value="1"/>
</dbReference>
<organism evidence="10 11">
    <name type="scientific">Neptunicella marina</name>
    <dbReference type="NCBI Taxonomy" id="2125989"/>
    <lineage>
        <taxon>Bacteria</taxon>
        <taxon>Pseudomonadati</taxon>
        <taxon>Pseudomonadota</taxon>
        <taxon>Gammaproteobacteria</taxon>
        <taxon>Alteromonadales</taxon>
        <taxon>Alteromonadaceae</taxon>
        <taxon>Neptunicella</taxon>
    </lineage>
</organism>
<dbReference type="GO" id="GO:0016020">
    <property type="term" value="C:membrane"/>
    <property type="evidence" value="ECO:0007669"/>
    <property type="project" value="UniProtKB-SubCell"/>
</dbReference>
<dbReference type="SMART" id="SM00287">
    <property type="entry name" value="SH3b"/>
    <property type="match status" value="1"/>
</dbReference>
<feature type="chain" id="PRO_5035238398" evidence="8">
    <location>
        <begin position="20"/>
        <end position="204"/>
    </location>
</feature>
<dbReference type="AlphaFoldDB" id="A0A8J6IU02"/>
<feature type="domain" description="SH3b" evidence="9">
    <location>
        <begin position="33"/>
        <end position="99"/>
    </location>
</feature>
<evidence type="ECO:0000313" key="11">
    <source>
        <dbReference type="Proteomes" id="UP000601768"/>
    </source>
</evidence>
<keyword evidence="4 7" id="KW-1133">Transmembrane helix</keyword>
<protein>
    <submittedName>
        <fullName evidence="10">TIGR04211 family SH3 domain-containing protein</fullName>
    </submittedName>
</protein>
<evidence type="ECO:0000256" key="2">
    <source>
        <dbReference type="ARBA" id="ARBA00022692"/>
    </source>
</evidence>
<feature type="signal peptide" evidence="8">
    <location>
        <begin position="1"/>
        <end position="19"/>
    </location>
</feature>
<accession>A0A8J6IU02</accession>
<proteinExistence type="predicted"/>
<reference evidence="10" key="2">
    <citation type="submission" date="2020-08" db="EMBL/GenBank/DDBJ databases">
        <authorList>
            <person name="Lai Q."/>
        </authorList>
    </citation>
    <scope>NUCLEOTIDE SEQUENCE</scope>
    <source>
        <strain evidence="10">S27-2</strain>
    </source>
</reference>
<evidence type="ECO:0000259" key="9">
    <source>
        <dbReference type="PROSITE" id="PS51781"/>
    </source>
</evidence>
<dbReference type="Proteomes" id="UP000601768">
    <property type="component" value="Unassembled WGS sequence"/>
</dbReference>
<comment type="subcellular location">
    <subcellularLocation>
        <location evidence="1">Membrane</location>
        <topology evidence="1">Single-pass membrane protein</topology>
    </subcellularLocation>
</comment>
<dbReference type="PROSITE" id="PS51781">
    <property type="entry name" value="SH3B"/>
    <property type="match status" value="1"/>
</dbReference>
<comment type="caution">
    <text evidence="10">The sequence shown here is derived from an EMBL/GenBank/DDBJ whole genome shotgun (WGS) entry which is preliminary data.</text>
</comment>
<evidence type="ECO:0000256" key="5">
    <source>
        <dbReference type="ARBA" id="ARBA00023136"/>
    </source>
</evidence>
<feature type="coiled-coil region" evidence="6">
    <location>
        <begin position="112"/>
        <end position="160"/>
    </location>
</feature>
<name>A0A8J6IU02_9ALTE</name>
<keyword evidence="2 7" id="KW-0812">Transmembrane</keyword>